<accession>A0A2N5SF97</accession>
<feature type="region of interest" description="Disordered" evidence="2">
    <location>
        <begin position="574"/>
        <end position="664"/>
    </location>
</feature>
<dbReference type="EMBL" id="PGCJ01001001">
    <property type="protein sequence ID" value="PLW11916.1"/>
    <property type="molecule type" value="Genomic_DNA"/>
</dbReference>
<keyword evidence="6" id="KW-1185">Reference proteome</keyword>
<protein>
    <recommendedName>
        <fullName evidence="7">SAP domain-containing protein</fullName>
    </recommendedName>
</protein>
<feature type="region of interest" description="Disordered" evidence="2">
    <location>
        <begin position="238"/>
        <end position="447"/>
    </location>
</feature>
<dbReference type="PANTHER" id="PTHR47031:SF3">
    <property type="entry name" value="SAP DOMAIN-CONTAINING PROTEIN"/>
    <property type="match status" value="1"/>
</dbReference>
<dbReference type="InterPro" id="IPR035979">
    <property type="entry name" value="RBD_domain_sf"/>
</dbReference>
<dbReference type="SUPFAM" id="SSF54928">
    <property type="entry name" value="RNA-binding domain, RBD"/>
    <property type="match status" value="1"/>
</dbReference>
<organism evidence="5 6">
    <name type="scientific">Puccinia coronata f. sp. avenae</name>
    <dbReference type="NCBI Taxonomy" id="200324"/>
    <lineage>
        <taxon>Eukaryota</taxon>
        <taxon>Fungi</taxon>
        <taxon>Dikarya</taxon>
        <taxon>Basidiomycota</taxon>
        <taxon>Pucciniomycotina</taxon>
        <taxon>Pucciniomycetes</taxon>
        <taxon>Pucciniales</taxon>
        <taxon>Pucciniaceae</taxon>
        <taxon>Puccinia</taxon>
    </lineage>
</organism>
<dbReference type="PANTHER" id="PTHR47031">
    <property type="entry name" value="SAP DNA-BINDING DOMAIN-CONTAINING PROTEIN"/>
    <property type="match status" value="1"/>
</dbReference>
<dbReference type="PROSITE" id="PS50800">
    <property type="entry name" value="SAP"/>
    <property type="match status" value="1"/>
</dbReference>
<keyword evidence="1" id="KW-0694">RNA-binding</keyword>
<dbReference type="InterPro" id="IPR034257">
    <property type="entry name" value="Acinus_RRM"/>
</dbReference>
<feature type="compositionally biased region" description="Polar residues" evidence="2">
    <location>
        <begin position="208"/>
        <end position="217"/>
    </location>
</feature>
<dbReference type="SUPFAM" id="SSF68906">
    <property type="entry name" value="SAP domain"/>
    <property type="match status" value="1"/>
</dbReference>
<reference evidence="5 6" key="1">
    <citation type="submission" date="2017-11" db="EMBL/GenBank/DDBJ databases">
        <title>De novo assembly and phasing of dikaryotic genomes from two isolates of Puccinia coronata f. sp. avenae, the causal agent of oat crown rust.</title>
        <authorList>
            <person name="Miller M.E."/>
            <person name="Zhang Y."/>
            <person name="Omidvar V."/>
            <person name="Sperschneider J."/>
            <person name="Schwessinger B."/>
            <person name="Raley C."/>
            <person name="Palmer J.M."/>
            <person name="Garnica D."/>
            <person name="Upadhyaya N."/>
            <person name="Rathjen J."/>
            <person name="Taylor J.M."/>
            <person name="Park R.F."/>
            <person name="Dodds P.N."/>
            <person name="Hirsch C.D."/>
            <person name="Kianian S.F."/>
            <person name="Figueroa M."/>
        </authorList>
    </citation>
    <scope>NUCLEOTIDE SEQUENCE [LARGE SCALE GENOMIC DNA]</scope>
    <source>
        <strain evidence="5">12NC29</strain>
    </source>
</reference>
<feature type="compositionally biased region" description="Basic and acidic residues" evidence="2">
    <location>
        <begin position="387"/>
        <end position="406"/>
    </location>
</feature>
<feature type="compositionally biased region" description="Polar residues" evidence="2">
    <location>
        <begin position="168"/>
        <end position="193"/>
    </location>
</feature>
<feature type="compositionally biased region" description="Low complexity" evidence="2">
    <location>
        <begin position="158"/>
        <end position="167"/>
    </location>
</feature>
<dbReference type="CDD" id="cd12432">
    <property type="entry name" value="RRM_ACINU"/>
    <property type="match status" value="1"/>
</dbReference>
<dbReference type="Gene3D" id="3.30.70.330">
    <property type="match status" value="1"/>
</dbReference>
<sequence>MSSPMAVSKMKVAQLKAELAVRNLPTSGLKAVLSERLQRALDQETPHQENTTTTAHNNNSTLHQENNTTTTTGEKRARSHSDPGQSDRPSKIISRSPNDSTLDHNSNNNTLDHPPTQIINPALSIDQHHSAEINITHPSLSNTATLASATHHQHIHHQQPIISQTSIEPQSTTNPTDQPPTANYLTPSETPSLHTDHLPSDLAPRPSSAISTPQPLAQTIPEPLAERTEIRDPDEKAHLTQIPDQQPRIEPESSKDEVPRDAENGINNMTSTTPDAPEPQEINDLHTQLNGISGQHISHPKPPQSANIPPSVSSNPQAIIEKDAVPPLDDPTIPEKLPTSPKPASQPIDPPAVQSDVDVSTCPSPLVAEAPQPQNGIPLAPVQSESSNHEHKQTSDHKSPSETAHDKTKKTPRPAAESSAETEPRKDEQLSSVHQPPMDPNQPPVTKSLYISNLARPLTVNQLRKKLSEFGETSYFWIDPIRSHAYVTFDDETGALACYGSLHQTVPWPPATGRMLELVFIPSGDVLRLVTEEEEALKRHASRGRLALTVLREQDGGWRFELRPMDSTRLAHQLQHQPRGLASSSTPSSQVKLITTPSSHTNHLTTASSRHTLSTTRSINGRHQTPSNLDGESKNHHPPAEHLTFDAPPDYPKGGPEKWFKKTSTKPPLFYLPYLP</sequence>
<feature type="compositionally biased region" description="Basic and acidic residues" evidence="2">
    <location>
        <begin position="247"/>
        <end position="263"/>
    </location>
</feature>
<dbReference type="STRING" id="200324.A0A2N5SF97"/>
<evidence type="ECO:0000259" key="4">
    <source>
        <dbReference type="PROSITE" id="PS50800"/>
    </source>
</evidence>
<feature type="compositionally biased region" description="Polar residues" evidence="2">
    <location>
        <begin position="285"/>
        <end position="296"/>
    </location>
</feature>
<evidence type="ECO:0000313" key="5">
    <source>
        <dbReference type="EMBL" id="PLW11916.1"/>
    </source>
</evidence>
<feature type="region of interest" description="Disordered" evidence="2">
    <location>
        <begin position="146"/>
        <end position="222"/>
    </location>
</feature>
<feature type="compositionally biased region" description="Low complexity" evidence="2">
    <location>
        <begin position="50"/>
        <end position="72"/>
    </location>
</feature>
<feature type="domain" description="SAP" evidence="4">
    <location>
        <begin position="7"/>
        <end position="41"/>
    </location>
</feature>
<feature type="compositionally biased region" description="Polar residues" evidence="2">
    <location>
        <begin position="93"/>
        <end position="111"/>
    </location>
</feature>
<evidence type="ECO:0000259" key="3">
    <source>
        <dbReference type="PROSITE" id="PS50102"/>
    </source>
</evidence>
<feature type="compositionally biased region" description="Polar residues" evidence="2">
    <location>
        <begin position="304"/>
        <end position="317"/>
    </location>
</feature>
<evidence type="ECO:0000256" key="1">
    <source>
        <dbReference type="PROSITE-ProRule" id="PRU00176"/>
    </source>
</evidence>
<feature type="compositionally biased region" description="Polar residues" evidence="2">
    <location>
        <begin position="265"/>
        <end position="274"/>
    </location>
</feature>
<evidence type="ECO:0000313" key="6">
    <source>
        <dbReference type="Proteomes" id="UP000235388"/>
    </source>
</evidence>
<proteinExistence type="predicted"/>
<dbReference type="OrthoDB" id="2507652at2759"/>
<evidence type="ECO:0000256" key="2">
    <source>
        <dbReference type="SAM" id="MobiDB-lite"/>
    </source>
</evidence>
<dbReference type="Gene3D" id="1.10.720.30">
    <property type="entry name" value="SAP domain"/>
    <property type="match status" value="1"/>
</dbReference>
<feature type="region of interest" description="Disordered" evidence="2">
    <location>
        <begin position="42"/>
        <end position="118"/>
    </location>
</feature>
<comment type="caution">
    <text evidence="5">The sequence shown here is derived from an EMBL/GenBank/DDBJ whole genome shotgun (WGS) entry which is preliminary data.</text>
</comment>
<dbReference type="PROSITE" id="PS50102">
    <property type="entry name" value="RRM"/>
    <property type="match status" value="1"/>
</dbReference>
<name>A0A2N5SF97_9BASI</name>
<dbReference type="GO" id="GO:0003723">
    <property type="term" value="F:RNA binding"/>
    <property type="evidence" value="ECO:0007669"/>
    <property type="project" value="UniProtKB-UniRule"/>
</dbReference>
<gene>
    <name evidence="5" type="ORF">PCANC_15628</name>
</gene>
<evidence type="ECO:0008006" key="7">
    <source>
        <dbReference type="Google" id="ProtNLM"/>
    </source>
</evidence>
<dbReference type="InterPro" id="IPR000504">
    <property type="entry name" value="RRM_dom"/>
</dbReference>
<feature type="compositionally biased region" description="Polar residues" evidence="2">
    <location>
        <begin position="582"/>
        <end position="630"/>
    </location>
</feature>
<dbReference type="Proteomes" id="UP000235388">
    <property type="component" value="Unassembled WGS sequence"/>
</dbReference>
<dbReference type="SMART" id="SM00513">
    <property type="entry name" value="SAP"/>
    <property type="match status" value="1"/>
</dbReference>
<feature type="compositionally biased region" description="Basic and acidic residues" evidence="2">
    <location>
        <begin position="631"/>
        <end position="644"/>
    </location>
</feature>
<dbReference type="AlphaFoldDB" id="A0A2N5SF97"/>
<feature type="domain" description="RRM" evidence="3">
    <location>
        <begin position="447"/>
        <end position="523"/>
    </location>
</feature>
<dbReference type="InterPro" id="IPR003034">
    <property type="entry name" value="SAP_dom"/>
</dbReference>
<dbReference type="Pfam" id="PF02037">
    <property type="entry name" value="SAP"/>
    <property type="match status" value="1"/>
</dbReference>
<dbReference type="InterPro" id="IPR036361">
    <property type="entry name" value="SAP_dom_sf"/>
</dbReference>
<dbReference type="InterPro" id="IPR012677">
    <property type="entry name" value="Nucleotide-bd_a/b_plait_sf"/>
</dbReference>